<organism evidence="2 3">
    <name type="scientific">Sandaracinus amylolyticus</name>
    <dbReference type="NCBI Taxonomy" id="927083"/>
    <lineage>
        <taxon>Bacteria</taxon>
        <taxon>Pseudomonadati</taxon>
        <taxon>Myxococcota</taxon>
        <taxon>Polyangia</taxon>
        <taxon>Polyangiales</taxon>
        <taxon>Sandaracinaceae</taxon>
        <taxon>Sandaracinus</taxon>
    </lineage>
</organism>
<keyword evidence="1" id="KW-0732">Signal</keyword>
<evidence type="ECO:0000313" key="2">
    <source>
        <dbReference type="EMBL" id="AKF08069.1"/>
    </source>
</evidence>
<name>A0A0F6SG48_9BACT</name>
<dbReference type="KEGG" id="samy:DB32_005218"/>
<dbReference type="RefSeq" id="WP_053235257.1">
    <property type="nucleotide sequence ID" value="NZ_CP011125.1"/>
</dbReference>
<dbReference type="Proteomes" id="UP000034883">
    <property type="component" value="Chromosome"/>
</dbReference>
<evidence type="ECO:0000256" key="1">
    <source>
        <dbReference type="SAM" id="SignalP"/>
    </source>
</evidence>
<protein>
    <submittedName>
        <fullName evidence="2">Uncharacterized protein</fullName>
    </submittedName>
</protein>
<dbReference type="EMBL" id="CP011125">
    <property type="protein sequence ID" value="AKF08069.1"/>
    <property type="molecule type" value="Genomic_DNA"/>
</dbReference>
<keyword evidence="3" id="KW-1185">Reference proteome</keyword>
<accession>A0A0F6SG48</accession>
<dbReference type="STRING" id="927083.DB32_005218"/>
<feature type="signal peptide" evidence="1">
    <location>
        <begin position="1"/>
        <end position="24"/>
    </location>
</feature>
<dbReference type="AlphaFoldDB" id="A0A0F6SG48"/>
<reference evidence="2 3" key="1">
    <citation type="submission" date="2015-03" db="EMBL/GenBank/DDBJ databases">
        <title>Genome assembly of Sandaracinus amylolyticus DSM 53668.</title>
        <authorList>
            <person name="Sharma G."/>
            <person name="Subramanian S."/>
        </authorList>
    </citation>
    <scope>NUCLEOTIDE SEQUENCE [LARGE SCALE GENOMIC DNA]</scope>
    <source>
        <strain evidence="2 3">DSM 53668</strain>
    </source>
</reference>
<evidence type="ECO:0000313" key="3">
    <source>
        <dbReference type="Proteomes" id="UP000034883"/>
    </source>
</evidence>
<sequence>MNRFVVFTLATSLATGLVASRADAQEMGQGHAHITTRSDVRMSLESVPGTGAARLAALGRAAGAGMGAIRECYGRVVEERPTVTGTVRLRVSLPERGRPDVNVEQDGARDRALVDCVRGVLTRQSMDGIERPAAAIVVLEFQNTAAAGAAETARRADEADEVAVTREGERAVARGEAPGIRFLVRGREDAQVAEGLRVVRSQIAGMLDCRRRASRRGMDPTGTVALTMQMRARHAPEMTPGRSTVRDERAPVCLERALESSPRTPESGARLDVEVEFLPGE</sequence>
<feature type="chain" id="PRO_5002509834" evidence="1">
    <location>
        <begin position="25"/>
        <end position="281"/>
    </location>
</feature>
<proteinExistence type="predicted"/>
<gene>
    <name evidence="2" type="ORF">DB32_005218</name>
</gene>